<keyword evidence="3" id="KW-1185">Reference proteome</keyword>
<gene>
    <name evidence="2" type="ORF">HJ583_011990</name>
</gene>
<organism evidence="2 3">
    <name type="scientific">Uliginosibacterium aquaticum</name>
    <dbReference type="NCBI Taxonomy" id="2731212"/>
    <lineage>
        <taxon>Bacteria</taxon>
        <taxon>Pseudomonadati</taxon>
        <taxon>Pseudomonadota</taxon>
        <taxon>Betaproteobacteria</taxon>
        <taxon>Rhodocyclales</taxon>
        <taxon>Zoogloeaceae</taxon>
        <taxon>Uliginosibacterium</taxon>
    </lineage>
</organism>
<evidence type="ECO:0000256" key="1">
    <source>
        <dbReference type="SAM" id="MobiDB-lite"/>
    </source>
</evidence>
<sequence length="101" mass="11571">MNGWQSGLLALLLAACATEPGERREAPRPLEHCDAFGCCVDDFGRRYCCDPRFDPYCTPYSDRFRREHEATRQRSQDNERNRNSLPLPPVPRLPAPGLPRL</sequence>
<evidence type="ECO:0000313" key="2">
    <source>
        <dbReference type="EMBL" id="NSL55749.1"/>
    </source>
</evidence>
<comment type="caution">
    <text evidence="2">The sequence shown here is derived from an EMBL/GenBank/DDBJ whole genome shotgun (WGS) entry which is preliminary data.</text>
</comment>
<name>A0ABX2IM42_9RHOO</name>
<evidence type="ECO:0000313" key="3">
    <source>
        <dbReference type="Proteomes" id="UP000778523"/>
    </source>
</evidence>
<evidence type="ECO:0008006" key="4">
    <source>
        <dbReference type="Google" id="ProtNLM"/>
    </source>
</evidence>
<dbReference type="RefSeq" id="WP_170022148.1">
    <property type="nucleotide sequence ID" value="NZ_JABCSC020000003.1"/>
</dbReference>
<proteinExistence type="predicted"/>
<dbReference type="Proteomes" id="UP000778523">
    <property type="component" value="Unassembled WGS sequence"/>
</dbReference>
<accession>A0ABX2IM42</accession>
<feature type="region of interest" description="Disordered" evidence="1">
    <location>
        <begin position="66"/>
        <end position="101"/>
    </location>
</feature>
<feature type="compositionally biased region" description="Pro residues" evidence="1">
    <location>
        <begin position="86"/>
        <end position="101"/>
    </location>
</feature>
<feature type="compositionally biased region" description="Basic and acidic residues" evidence="1">
    <location>
        <begin position="66"/>
        <end position="82"/>
    </location>
</feature>
<dbReference type="EMBL" id="JABCSC020000003">
    <property type="protein sequence ID" value="NSL55749.1"/>
    <property type="molecule type" value="Genomic_DNA"/>
</dbReference>
<protein>
    <recommendedName>
        <fullName evidence="4">Secreted protein</fullName>
    </recommendedName>
</protein>
<reference evidence="2 3" key="1">
    <citation type="submission" date="2020-06" db="EMBL/GenBank/DDBJ databases">
        <title>Draft genome of Uliginosibacterium sp. IMCC34675.</title>
        <authorList>
            <person name="Song J."/>
        </authorList>
    </citation>
    <scope>NUCLEOTIDE SEQUENCE [LARGE SCALE GENOMIC DNA]</scope>
    <source>
        <strain evidence="2 3">IMCC34675</strain>
    </source>
</reference>